<keyword evidence="1" id="KW-0732">Signal</keyword>
<sequence>MKHFLGFIILLFLTSCASNNIKTIEGKWKQDFLDYKSKVVEVPLSKSDAIMDVSRNKSKLKIEFDFQDGYEKDVTDSVVFKFPQLKFRKINLDKTSNYYDLTYNATCDCFYGEMKSYSGNVLNIKLNRVSSVK</sequence>
<evidence type="ECO:0008006" key="4">
    <source>
        <dbReference type="Google" id="ProtNLM"/>
    </source>
</evidence>
<evidence type="ECO:0000313" key="2">
    <source>
        <dbReference type="EMBL" id="STE54658.1"/>
    </source>
</evidence>
<accession>A0A376J849</accession>
<evidence type="ECO:0000313" key="3">
    <source>
        <dbReference type="Proteomes" id="UP000254737"/>
    </source>
</evidence>
<dbReference type="PROSITE" id="PS51257">
    <property type="entry name" value="PROKAR_LIPOPROTEIN"/>
    <property type="match status" value="1"/>
</dbReference>
<dbReference type="EMBL" id="UFXS01000002">
    <property type="protein sequence ID" value="STE54658.1"/>
    <property type="molecule type" value="Genomic_DNA"/>
</dbReference>
<feature type="chain" id="PRO_5016673091" description="Lipoprotein" evidence="1">
    <location>
        <begin position="18"/>
        <end position="133"/>
    </location>
</feature>
<gene>
    <name evidence="2" type="ORF">NCTC13456_03453</name>
</gene>
<evidence type="ECO:0000256" key="1">
    <source>
        <dbReference type="SAM" id="SignalP"/>
    </source>
</evidence>
<organism evidence="2 3">
    <name type="scientific">Empedobacter falsenii</name>
    <dbReference type="NCBI Taxonomy" id="343874"/>
    <lineage>
        <taxon>Bacteria</taxon>
        <taxon>Pseudomonadati</taxon>
        <taxon>Bacteroidota</taxon>
        <taxon>Flavobacteriia</taxon>
        <taxon>Flavobacteriales</taxon>
        <taxon>Weeksellaceae</taxon>
        <taxon>Empedobacter</taxon>
    </lineage>
</organism>
<dbReference type="AlphaFoldDB" id="A0A376J849"/>
<name>A0A376J849_9FLAO</name>
<dbReference type="RefSeq" id="WP_115002181.1">
    <property type="nucleotide sequence ID" value="NZ_UFXS01000002.1"/>
</dbReference>
<proteinExistence type="predicted"/>
<reference evidence="2 3" key="1">
    <citation type="submission" date="2018-06" db="EMBL/GenBank/DDBJ databases">
        <authorList>
            <consortium name="Pathogen Informatics"/>
            <person name="Doyle S."/>
        </authorList>
    </citation>
    <scope>NUCLEOTIDE SEQUENCE [LARGE SCALE GENOMIC DNA]</scope>
    <source>
        <strain evidence="2 3">NCTC13456</strain>
    </source>
</reference>
<protein>
    <recommendedName>
        <fullName evidence="4">Lipoprotein</fullName>
    </recommendedName>
</protein>
<dbReference type="STRING" id="343874.GCA_000805695_03258"/>
<feature type="signal peptide" evidence="1">
    <location>
        <begin position="1"/>
        <end position="17"/>
    </location>
</feature>
<dbReference type="Proteomes" id="UP000254737">
    <property type="component" value="Unassembled WGS sequence"/>
</dbReference>